<dbReference type="Gene3D" id="2.170.140.10">
    <property type="entry name" value="Chitin binding domain"/>
    <property type="match status" value="1"/>
</dbReference>
<feature type="compositionally biased region" description="Low complexity" evidence="1">
    <location>
        <begin position="499"/>
        <end position="511"/>
    </location>
</feature>
<feature type="compositionally biased region" description="Polar residues" evidence="1">
    <location>
        <begin position="257"/>
        <end position="269"/>
    </location>
</feature>
<dbReference type="SUPFAM" id="SSF57625">
    <property type="entry name" value="Invertebrate chitin-binding proteins"/>
    <property type="match status" value="1"/>
</dbReference>
<feature type="compositionally biased region" description="Polar residues" evidence="1">
    <location>
        <begin position="305"/>
        <end position="327"/>
    </location>
</feature>
<proteinExistence type="predicted"/>
<feature type="domain" description="Chitin-binding type-2" evidence="2">
    <location>
        <begin position="549"/>
        <end position="608"/>
    </location>
</feature>
<gene>
    <name evidence="3" type="ORF">JTE90_021495</name>
</gene>
<feature type="region of interest" description="Disordered" evidence="1">
    <location>
        <begin position="69"/>
        <end position="150"/>
    </location>
</feature>
<protein>
    <recommendedName>
        <fullName evidence="2">Chitin-binding type-2 domain-containing protein</fullName>
    </recommendedName>
</protein>
<dbReference type="GO" id="GO:0008061">
    <property type="term" value="F:chitin binding"/>
    <property type="evidence" value="ECO:0007669"/>
    <property type="project" value="InterPro"/>
</dbReference>
<keyword evidence="4" id="KW-1185">Reference proteome</keyword>
<dbReference type="EMBL" id="JAFNEN010000041">
    <property type="protein sequence ID" value="KAG8198238.1"/>
    <property type="molecule type" value="Genomic_DNA"/>
</dbReference>
<dbReference type="InterPro" id="IPR002557">
    <property type="entry name" value="Chitin-bd_dom"/>
</dbReference>
<feature type="compositionally biased region" description="Polar residues" evidence="1">
    <location>
        <begin position="83"/>
        <end position="123"/>
    </location>
</feature>
<evidence type="ECO:0000313" key="4">
    <source>
        <dbReference type="Proteomes" id="UP000827092"/>
    </source>
</evidence>
<sequence>MSPPKLKSVLNYLKYKGIFTSFLQILVFENKIDKQKDSSKMFLPPILFTIFLVFSVGRCQFVYNYEEAETNGSSDDSRDETLYQYNSPSATNEQFQSTRVQSRTSQGEVQSPRRNTVRTSTSAPPIVTAPPSEYIEESESPRNSGGPRKRKYKRILREGTYEAPPSAPRVYSPSIFENIELGQAPSGVYVPQDSFLNVLKNPSYRQSSPSQYTPQGAPTYYQPPISPAMYFVNPPSNNEARAQEIHPSVQYIDGPSNEVSTEDTNATTERPNRRRSQTARQGRQRQQNQRVEPHVDIDALRNRPDTFSGTTPYVHQARQVSQPTVSVNRQRPTIAIQSFQTSRAYSPSVFQNIALGEAPNGVHIPSDSLLNVLRSSPSRLPSRNDYENSQYSSNVNAEQNYFQPDTSVQPTSPPPESRRRSRQRARTSNTSNRGMQRRTQYQSDDEELQPITAAPVSSQQQHRQQNRRRNSESNRRYDSNIAGQKKTILPKQEVREGSRQSQSSSSNRQSNYKPAKLAVAALPEDTDDDGIPGEAGVNYPTLHTIPQTSFACAEQQHNGYYADLETSCQVFHLCQARGVKSSFLCSNGTIFSQEKFSCQWWYKVNCEDSPKFYSINDSLYKVPEKKKTSRE</sequence>
<feature type="region of interest" description="Disordered" evidence="1">
    <location>
        <begin position="401"/>
        <end position="514"/>
    </location>
</feature>
<dbReference type="InterPro" id="IPR036508">
    <property type="entry name" value="Chitin-bd_dom_sf"/>
</dbReference>
<evidence type="ECO:0000256" key="1">
    <source>
        <dbReference type="SAM" id="MobiDB-lite"/>
    </source>
</evidence>
<evidence type="ECO:0000313" key="3">
    <source>
        <dbReference type="EMBL" id="KAG8198238.1"/>
    </source>
</evidence>
<feature type="region of interest" description="Disordered" evidence="1">
    <location>
        <begin position="248"/>
        <end position="327"/>
    </location>
</feature>
<comment type="caution">
    <text evidence="3">The sequence shown here is derived from an EMBL/GenBank/DDBJ whole genome shotgun (WGS) entry which is preliminary data.</text>
</comment>
<dbReference type="InterPro" id="IPR052976">
    <property type="entry name" value="Scoloptoxin-like"/>
</dbReference>
<dbReference type="Proteomes" id="UP000827092">
    <property type="component" value="Unassembled WGS sequence"/>
</dbReference>
<evidence type="ECO:0000259" key="2">
    <source>
        <dbReference type="PROSITE" id="PS50940"/>
    </source>
</evidence>
<accession>A0AAV6VPV1</accession>
<name>A0AAV6VPV1_9ARAC</name>
<dbReference type="SMART" id="SM00494">
    <property type="entry name" value="ChtBD2"/>
    <property type="match status" value="1"/>
</dbReference>
<dbReference type="PROSITE" id="PS50940">
    <property type="entry name" value="CHIT_BIND_II"/>
    <property type="match status" value="1"/>
</dbReference>
<feature type="compositionally biased region" description="Low complexity" evidence="1">
    <location>
        <begin position="278"/>
        <end position="290"/>
    </location>
</feature>
<organism evidence="3 4">
    <name type="scientific">Oedothorax gibbosus</name>
    <dbReference type="NCBI Taxonomy" id="931172"/>
    <lineage>
        <taxon>Eukaryota</taxon>
        <taxon>Metazoa</taxon>
        <taxon>Ecdysozoa</taxon>
        <taxon>Arthropoda</taxon>
        <taxon>Chelicerata</taxon>
        <taxon>Arachnida</taxon>
        <taxon>Araneae</taxon>
        <taxon>Araneomorphae</taxon>
        <taxon>Entelegynae</taxon>
        <taxon>Araneoidea</taxon>
        <taxon>Linyphiidae</taxon>
        <taxon>Erigoninae</taxon>
        <taxon>Oedothorax</taxon>
    </lineage>
</organism>
<feature type="compositionally biased region" description="Basic and acidic residues" evidence="1">
    <location>
        <begin position="291"/>
        <end position="304"/>
    </location>
</feature>
<feature type="compositionally biased region" description="Basic and acidic residues" evidence="1">
    <location>
        <begin position="469"/>
        <end position="478"/>
    </location>
</feature>
<dbReference type="AlphaFoldDB" id="A0AAV6VPV1"/>
<reference evidence="3 4" key="1">
    <citation type="journal article" date="2022" name="Nat. Ecol. Evol.">
        <title>A masculinizing supergene underlies an exaggerated male reproductive morph in a spider.</title>
        <authorList>
            <person name="Hendrickx F."/>
            <person name="De Corte Z."/>
            <person name="Sonet G."/>
            <person name="Van Belleghem S.M."/>
            <person name="Kostlbacher S."/>
            <person name="Vangestel C."/>
        </authorList>
    </citation>
    <scope>NUCLEOTIDE SEQUENCE [LARGE SCALE GENOMIC DNA]</scope>
    <source>
        <strain evidence="3">W744_W776</strain>
    </source>
</reference>
<dbReference type="Pfam" id="PF01607">
    <property type="entry name" value="CBM_14"/>
    <property type="match status" value="1"/>
</dbReference>
<dbReference type="PANTHER" id="PTHR22933:SF43">
    <property type="entry name" value="LP10131P"/>
    <property type="match status" value="1"/>
</dbReference>
<dbReference type="PANTHER" id="PTHR22933">
    <property type="entry name" value="FI18007P1-RELATED"/>
    <property type="match status" value="1"/>
</dbReference>
<dbReference type="GO" id="GO:0005576">
    <property type="term" value="C:extracellular region"/>
    <property type="evidence" value="ECO:0007669"/>
    <property type="project" value="InterPro"/>
</dbReference>